<dbReference type="PIRSF" id="PIRSF017082">
    <property type="entry name" value="YflP"/>
    <property type="match status" value="1"/>
</dbReference>
<keyword evidence="2" id="KW-0732">Signal</keyword>
<feature type="signal peptide" evidence="2">
    <location>
        <begin position="1"/>
        <end position="23"/>
    </location>
</feature>
<organism evidence="3 4">
    <name type="scientific">Pollutimonas thiosulfatoxidans</name>
    <dbReference type="NCBI Taxonomy" id="2028345"/>
    <lineage>
        <taxon>Bacteria</taxon>
        <taxon>Pseudomonadati</taxon>
        <taxon>Pseudomonadota</taxon>
        <taxon>Betaproteobacteria</taxon>
        <taxon>Burkholderiales</taxon>
        <taxon>Alcaligenaceae</taxon>
        <taxon>Pollutimonas</taxon>
    </lineage>
</organism>
<dbReference type="OrthoDB" id="8678477at2"/>
<keyword evidence="4" id="KW-1185">Reference proteome</keyword>
<protein>
    <recommendedName>
        <fullName evidence="5">LacI family transcriptional regulator</fullName>
    </recommendedName>
</protein>
<accession>A0A410G8L3</accession>
<dbReference type="RefSeq" id="WP_128353595.1">
    <property type="nucleotide sequence ID" value="NZ_CP022987.1"/>
</dbReference>
<proteinExistence type="inferred from homology"/>
<feature type="chain" id="PRO_5019494279" description="LacI family transcriptional regulator" evidence="2">
    <location>
        <begin position="24"/>
        <end position="322"/>
    </location>
</feature>
<evidence type="ECO:0000256" key="1">
    <source>
        <dbReference type="ARBA" id="ARBA00006987"/>
    </source>
</evidence>
<dbReference type="KEGG" id="pus:CKA81_00820"/>
<comment type="similarity">
    <text evidence="1">Belongs to the UPF0065 (bug) family.</text>
</comment>
<evidence type="ECO:0000256" key="2">
    <source>
        <dbReference type="SAM" id="SignalP"/>
    </source>
</evidence>
<dbReference type="EMBL" id="CP022987">
    <property type="protein sequence ID" value="QAA92545.1"/>
    <property type="molecule type" value="Genomic_DNA"/>
</dbReference>
<sequence length="322" mass="33911">MNFKKFALVLLTPWLFVGTAASAADYPTQPLNIVVPWPAGGLVDFPARAIAEKLQASLGVPVVVRNKPGAGGIIGASEVARAAPDGYTIMLTTSALNMNDAIRSDMPFDVKKDFEPVGVAAYTSLILVTGQNGPDTVAELIAEASKSPGKLSYASAGAGTPGNFAGEMLKTAKDLEIVHVPYKGGPPAMMDQIAGLIDFHFANAAVALPQLEANKIKALGVASMKRMPQLPEVPTLVEQGVADFDLDQWIGFLAPAGTPTAIVERLSQEIGNALQDPALQDSLQRNGMTAAQAQTPGAFKDYLRKDLEKWTTVAKTSAIKLD</sequence>
<dbReference type="Gene3D" id="3.40.190.150">
    <property type="entry name" value="Bordetella uptake gene, domain 1"/>
    <property type="match status" value="1"/>
</dbReference>
<name>A0A410G8L3_9BURK</name>
<dbReference type="InterPro" id="IPR042100">
    <property type="entry name" value="Bug_dom1"/>
</dbReference>
<dbReference type="SUPFAM" id="SSF53850">
    <property type="entry name" value="Periplasmic binding protein-like II"/>
    <property type="match status" value="1"/>
</dbReference>
<dbReference type="PANTHER" id="PTHR42928:SF5">
    <property type="entry name" value="BLR1237 PROTEIN"/>
    <property type="match status" value="1"/>
</dbReference>
<dbReference type="AlphaFoldDB" id="A0A410G8L3"/>
<evidence type="ECO:0000313" key="4">
    <source>
        <dbReference type="Proteomes" id="UP000283474"/>
    </source>
</evidence>
<evidence type="ECO:0000313" key="3">
    <source>
        <dbReference type="EMBL" id="QAA92545.1"/>
    </source>
</evidence>
<dbReference type="PANTHER" id="PTHR42928">
    <property type="entry name" value="TRICARBOXYLATE-BINDING PROTEIN"/>
    <property type="match status" value="1"/>
</dbReference>
<gene>
    <name evidence="3" type="ORF">CKA81_00820</name>
</gene>
<dbReference type="Proteomes" id="UP000283474">
    <property type="component" value="Chromosome"/>
</dbReference>
<dbReference type="InterPro" id="IPR005064">
    <property type="entry name" value="BUG"/>
</dbReference>
<dbReference type="CDD" id="cd13578">
    <property type="entry name" value="PBP2_Bug27"/>
    <property type="match status" value="1"/>
</dbReference>
<dbReference type="Gene3D" id="3.40.190.10">
    <property type="entry name" value="Periplasmic binding protein-like II"/>
    <property type="match status" value="1"/>
</dbReference>
<dbReference type="Pfam" id="PF03401">
    <property type="entry name" value="TctC"/>
    <property type="match status" value="1"/>
</dbReference>
<evidence type="ECO:0008006" key="5">
    <source>
        <dbReference type="Google" id="ProtNLM"/>
    </source>
</evidence>
<reference evidence="3 4" key="1">
    <citation type="submission" date="2017-08" db="EMBL/GenBank/DDBJ databases">
        <authorList>
            <person name="Park S.-J."/>
            <person name="Kim H."/>
        </authorList>
    </citation>
    <scope>NUCLEOTIDE SEQUENCE [LARGE SCALE GENOMIC DNA]</scope>
    <source>
        <strain evidence="4">ye3</strain>
    </source>
</reference>